<keyword evidence="1" id="KW-0418">Kinase</keyword>
<dbReference type="KEGG" id="mbas:ALGA_3888"/>
<name>A0A1Y1CPI0_9BACT</name>
<dbReference type="EMBL" id="AP018042">
    <property type="protein sequence ID" value="BAX82180.1"/>
    <property type="molecule type" value="Genomic_DNA"/>
</dbReference>
<keyword evidence="2" id="KW-1185">Reference proteome</keyword>
<dbReference type="OrthoDB" id="368469at2"/>
<organism evidence="1 2">
    <name type="scientific">Labilibaculum antarcticum</name>
    <dbReference type="NCBI Taxonomy" id="1717717"/>
    <lineage>
        <taxon>Bacteria</taxon>
        <taxon>Pseudomonadati</taxon>
        <taxon>Bacteroidota</taxon>
        <taxon>Bacteroidia</taxon>
        <taxon>Marinilabiliales</taxon>
        <taxon>Marinifilaceae</taxon>
        <taxon>Labilibaculum</taxon>
    </lineage>
</organism>
<sequence>MITIPQVVEKIVSSQPFLAEALVDGLINISSLARKIQNQVEQSVKKPVKIGAIIMALNRLAPSLEVKINPGLKEVITNVGDIIVRSQLVDFTYKNSNTLIEKHTELLKSIGPNQEFFYTMVQGVFESNLVVSNTLMEKVEEVFCSEMLVSKSENLSSVTLKLPSTNSQQLGFYYFILKNIAWAGINIREVISTTNEFTLVVNDADIDKTFSVLKNMGKN</sequence>
<reference evidence="1 2" key="1">
    <citation type="journal article" date="2018" name="Mar. Genomics">
        <title>Complete genome sequence of Marinifilaceae bacterium strain SPP2, isolated from the Antarctic marine sediment.</title>
        <authorList>
            <person name="Watanabe M."/>
            <person name="Kojima H."/>
            <person name="Fukui M."/>
        </authorList>
    </citation>
    <scope>NUCLEOTIDE SEQUENCE [LARGE SCALE GENOMIC DNA]</scope>
    <source>
        <strain evidence="1 2">SPP2</strain>
    </source>
</reference>
<evidence type="ECO:0000313" key="1">
    <source>
        <dbReference type="EMBL" id="BAX82180.1"/>
    </source>
</evidence>
<proteinExistence type="predicted"/>
<dbReference type="AlphaFoldDB" id="A0A1Y1CPI0"/>
<accession>A0A1Y1CPI0</accession>
<dbReference type="Proteomes" id="UP000218267">
    <property type="component" value="Chromosome"/>
</dbReference>
<dbReference type="RefSeq" id="WP_096432258.1">
    <property type="nucleotide sequence ID" value="NZ_AP018042.1"/>
</dbReference>
<protein>
    <submittedName>
        <fullName evidence="1">Aspartate kinase</fullName>
    </submittedName>
</protein>
<evidence type="ECO:0000313" key="2">
    <source>
        <dbReference type="Proteomes" id="UP000218267"/>
    </source>
</evidence>
<reference evidence="2" key="2">
    <citation type="journal article" date="2020" name="Antonie Van Leeuwenhoek">
        <title>Labilibaculum antarcticum sp. nov., a novel facultative anaerobic, psychrotorelant bacterium isolated from marine sediment of Antarctica.</title>
        <authorList>
            <person name="Watanabe M."/>
            <person name="Kojima H."/>
            <person name="Fukui M."/>
        </authorList>
    </citation>
    <scope>NUCLEOTIDE SEQUENCE [LARGE SCALE GENOMIC DNA]</scope>
    <source>
        <strain evidence="2">SPP2</strain>
    </source>
</reference>
<keyword evidence="1" id="KW-0808">Transferase</keyword>
<gene>
    <name evidence="1" type="ORF">ALGA_3888</name>
</gene>
<dbReference type="GO" id="GO:0016301">
    <property type="term" value="F:kinase activity"/>
    <property type="evidence" value="ECO:0007669"/>
    <property type="project" value="UniProtKB-KW"/>
</dbReference>